<sequence>MYSREEARPILSDRFLCDRLKVNLTSYVNT</sequence>
<organism evidence="1 2">
    <name type="scientific">Okeania hirsuta</name>
    <dbReference type="NCBI Taxonomy" id="1458930"/>
    <lineage>
        <taxon>Bacteria</taxon>
        <taxon>Bacillati</taxon>
        <taxon>Cyanobacteriota</taxon>
        <taxon>Cyanophyceae</taxon>
        <taxon>Oscillatoriophycideae</taxon>
        <taxon>Oscillatoriales</taxon>
        <taxon>Microcoleaceae</taxon>
        <taxon>Okeania</taxon>
    </lineage>
</organism>
<reference evidence="1 2" key="1">
    <citation type="journal article" date="2018" name="ACS Chem. Biol.">
        <title>Ketoreductase domain dysfunction expands chemodiversity: malyngamide biosynthesis in the cyanobacterium Okeania hirsuta.</title>
        <authorList>
            <person name="Moss N.A."/>
            <person name="Leao T."/>
            <person name="Rankin M."/>
            <person name="McCullough T.M."/>
            <person name="Qu P."/>
            <person name="Korobeynikov A."/>
            <person name="Smith J.L."/>
            <person name="Gerwick L."/>
            <person name="Gerwick W.H."/>
        </authorList>
    </citation>
    <scope>NUCLEOTIDE SEQUENCE [LARGE SCALE GENOMIC DNA]</scope>
    <source>
        <strain evidence="1 2">PAB10Feb10-1</strain>
    </source>
</reference>
<evidence type="ECO:0000313" key="2">
    <source>
        <dbReference type="Proteomes" id="UP000269154"/>
    </source>
</evidence>
<gene>
    <name evidence="1" type="ORF">D5R40_28030</name>
</gene>
<name>A0A3N6P178_9CYAN</name>
<evidence type="ECO:0000313" key="1">
    <source>
        <dbReference type="EMBL" id="RQH27393.1"/>
    </source>
</evidence>
<accession>A0A3N6P178</accession>
<protein>
    <submittedName>
        <fullName evidence="1">Uncharacterized protein</fullName>
    </submittedName>
</protein>
<dbReference type="EMBL" id="RCBY01000265">
    <property type="protein sequence ID" value="RQH27393.1"/>
    <property type="molecule type" value="Genomic_DNA"/>
</dbReference>
<comment type="caution">
    <text evidence="1">The sequence shown here is derived from an EMBL/GenBank/DDBJ whole genome shotgun (WGS) entry which is preliminary data.</text>
</comment>
<proteinExistence type="predicted"/>
<dbReference type="Proteomes" id="UP000269154">
    <property type="component" value="Unassembled WGS sequence"/>
</dbReference>
<keyword evidence="2" id="KW-1185">Reference proteome</keyword>
<dbReference type="AlphaFoldDB" id="A0A3N6P178"/>